<dbReference type="AlphaFoldDB" id="A9FQI8"/>
<dbReference type="Proteomes" id="UP000002139">
    <property type="component" value="Chromosome"/>
</dbReference>
<reference evidence="1 2" key="1">
    <citation type="journal article" date="2007" name="Nat. Biotechnol.">
        <title>Complete genome sequence of the myxobacterium Sorangium cellulosum.</title>
        <authorList>
            <person name="Schneiker S."/>
            <person name="Perlova O."/>
            <person name="Kaiser O."/>
            <person name="Gerth K."/>
            <person name="Alici A."/>
            <person name="Altmeyer M.O."/>
            <person name="Bartels D."/>
            <person name="Bekel T."/>
            <person name="Beyer S."/>
            <person name="Bode E."/>
            <person name="Bode H.B."/>
            <person name="Bolten C.J."/>
            <person name="Choudhuri J.V."/>
            <person name="Doss S."/>
            <person name="Elnakady Y.A."/>
            <person name="Frank B."/>
            <person name="Gaigalat L."/>
            <person name="Goesmann A."/>
            <person name="Groeger C."/>
            <person name="Gross F."/>
            <person name="Jelsbak L."/>
            <person name="Jelsbak L."/>
            <person name="Kalinowski J."/>
            <person name="Kegler C."/>
            <person name="Knauber T."/>
            <person name="Konietzny S."/>
            <person name="Kopp M."/>
            <person name="Krause L."/>
            <person name="Krug D."/>
            <person name="Linke B."/>
            <person name="Mahmud T."/>
            <person name="Martinez-Arias R."/>
            <person name="McHardy A.C."/>
            <person name="Merai M."/>
            <person name="Meyer F."/>
            <person name="Mormann S."/>
            <person name="Munoz-Dorado J."/>
            <person name="Perez J."/>
            <person name="Pradella S."/>
            <person name="Rachid S."/>
            <person name="Raddatz G."/>
            <person name="Rosenau F."/>
            <person name="Rueckert C."/>
            <person name="Sasse F."/>
            <person name="Scharfe M."/>
            <person name="Schuster S.C."/>
            <person name="Suen G."/>
            <person name="Treuner-Lange A."/>
            <person name="Velicer G.J."/>
            <person name="Vorholter F.-J."/>
            <person name="Weissman K.J."/>
            <person name="Welch R.D."/>
            <person name="Wenzel S.C."/>
            <person name="Whitworth D.E."/>
            <person name="Wilhelm S."/>
            <person name="Wittmann C."/>
            <person name="Bloecker H."/>
            <person name="Puehler A."/>
            <person name="Mueller R."/>
        </authorList>
    </citation>
    <scope>NUCLEOTIDE SEQUENCE [LARGE SCALE GENOMIC DNA]</scope>
    <source>
        <strain evidence="2">So ce56</strain>
    </source>
</reference>
<evidence type="ECO:0000313" key="1">
    <source>
        <dbReference type="EMBL" id="CAN92161.1"/>
    </source>
</evidence>
<keyword evidence="2" id="KW-1185">Reference proteome</keyword>
<dbReference type="eggNOG" id="COG1073">
    <property type="taxonomic scope" value="Bacteria"/>
</dbReference>
<sequence>MVDPIHYAARLCVAPRDGFAAKSVYMTESIDPDGTGDTFAPPRGTEMHAVARGLPLQPPAGAVSAAGALASRVAALLACAGVEARPPAAGAGAWSLALAEPPDLAALYAAADGIALPDGTLLLPRGDVARATAWLAEERSLDWARDLLVIGEREDLVIVLDLDVAGARAGGGVLEAPTDGLASFQRVARSVVGYLERRLGVAGAEAAAPEVRAREAAARRDVPALVEALAEEMYPGAERQVAHAALTLGGLLSERGDEAALDAFARSVEARVAAAPRGAAGPERLAAWRACEIVAREAGSEAIAAACAARASGGG</sequence>
<gene>
    <name evidence="1" type="ordered locus">sce2002</name>
</gene>
<name>A9FQI8_SORC5</name>
<accession>A9FQI8</accession>
<dbReference type="BioCyc" id="SCEL448385:SCE_RS10265-MONOMER"/>
<dbReference type="HOGENOM" id="CLU_1077291_0_0_7"/>
<proteinExistence type="predicted"/>
<dbReference type="KEGG" id="scl:sce2002"/>
<organism evidence="1 2">
    <name type="scientific">Sorangium cellulosum (strain So ce56)</name>
    <name type="common">Polyangium cellulosum (strain So ce56)</name>
    <dbReference type="NCBI Taxonomy" id="448385"/>
    <lineage>
        <taxon>Bacteria</taxon>
        <taxon>Pseudomonadati</taxon>
        <taxon>Myxococcota</taxon>
        <taxon>Polyangia</taxon>
        <taxon>Polyangiales</taxon>
        <taxon>Polyangiaceae</taxon>
        <taxon>Sorangium</taxon>
    </lineage>
</organism>
<dbReference type="RefSeq" id="WP_012234637.1">
    <property type="nucleotide sequence ID" value="NC_010162.1"/>
</dbReference>
<evidence type="ECO:0000313" key="2">
    <source>
        <dbReference type="Proteomes" id="UP000002139"/>
    </source>
</evidence>
<protein>
    <submittedName>
        <fullName evidence="1">Uncharacterized protein</fullName>
    </submittedName>
</protein>
<dbReference type="STRING" id="448385.sce2002"/>
<dbReference type="EMBL" id="AM746676">
    <property type="protein sequence ID" value="CAN92161.1"/>
    <property type="molecule type" value="Genomic_DNA"/>
</dbReference>